<accession>A0A2M7D9F2</accession>
<comment type="caution">
    <text evidence="1">The sequence shown here is derived from an EMBL/GenBank/DDBJ whole genome shotgun (WGS) entry which is preliminary data.</text>
</comment>
<reference evidence="2" key="1">
    <citation type="submission" date="2017-09" db="EMBL/GenBank/DDBJ databases">
        <title>Depth-based differentiation of microbial function through sediment-hosted aquifers and enrichment of novel symbionts in the deep terrestrial subsurface.</title>
        <authorList>
            <person name="Probst A.J."/>
            <person name="Ladd B."/>
            <person name="Jarett J.K."/>
            <person name="Geller-Mcgrath D.E."/>
            <person name="Sieber C.M.K."/>
            <person name="Emerson J.B."/>
            <person name="Anantharaman K."/>
            <person name="Thomas B.C."/>
            <person name="Malmstrom R."/>
            <person name="Stieglmeier M."/>
            <person name="Klingl A."/>
            <person name="Woyke T."/>
            <person name="Ryan C.M."/>
            <person name="Banfield J.F."/>
        </authorList>
    </citation>
    <scope>NUCLEOTIDE SEQUENCE [LARGE SCALE GENOMIC DNA]</scope>
</reference>
<evidence type="ECO:0008006" key="3">
    <source>
        <dbReference type="Google" id="ProtNLM"/>
    </source>
</evidence>
<evidence type="ECO:0000313" key="2">
    <source>
        <dbReference type="Proteomes" id="UP000230864"/>
    </source>
</evidence>
<sequence>MAPLKEELEKIGRILLEKIPKHLNGKECVLWMKENGKQWKQMEWPGFFFDEFGVKSLIEKYKGEKGPSVGNTIFDYQNDFVCDLKFHSLNDKNNNRNSWAILNDLEAIKRIIADYHGIGFAIGLGTAEYDFDRSFQKWHDALKGSPSDYVQKKRAENANSRLRKQSCEFESIKILFFNSMDDITRGLKEGWIAVFQKGMKNSNDNPRRGKIMINIDRVPKEFIKFEGAKTNS</sequence>
<dbReference type="Proteomes" id="UP000230864">
    <property type="component" value="Unassembled WGS sequence"/>
</dbReference>
<gene>
    <name evidence="1" type="ORF">COS25_01910</name>
</gene>
<evidence type="ECO:0000313" key="1">
    <source>
        <dbReference type="EMBL" id="PIV45057.1"/>
    </source>
</evidence>
<proteinExistence type="predicted"/>
<name>A0A2M7D9F2_9BACT</name>
<dbReference type="AlphaFoldDB" id="A0A2M7D9F2"/>
<dbReference type="EMBL" id="PETZ01000037">
    <property type="protein sequence ID" value="PIV45057.1"/>
    <property type="molecule type" value="Genomic_DNA"/>
</dbReference>
<protein>
    <recommendedName>
        <fullName evidence="3">Restriction endonuclease</fullName>
    </recommendedName>
</protein>
<organism evidence="1 2">
    <name type="scientific">Candidatus Nealsonbacteria bacterium CG02_land_8_20_14_3_00_37_10</name>
    <dbReference type="NCBI Taxonomy" id="1974699"/>
    <lineage>
        <taxon>Bacteria</taxon>
        <taxon>Candidatus Nealsoniibacteriota</taxon>
    </lineage>
</organism>